<keyword evidence="8" id="KW-0968">Cytoplasmic vesicle</keyword>
<evidence type="ECO:0000256" key="7">
    <source>
        <dbReference type="ARBA" id="ARBA00023176"/>
    </source>
</evidence>
<dbReference type="GO" id="GO:0006900">
    <property type="term" value="P:vesicle budding from membrane"/>
    <property type="evidence" value="ECO:0007669"/>
    <property type="project" value="TreeGrafter"/>
</dbReference>
<evidence type="ECO:0000256" key="5">
    <source>
        <dbReference type="ARBA" id="ARBA00023034"/>
    </source>
</evidence>
<evidence type="ECO:0000256" key="4">
    <source>
        <dbReference type="ARBA" id="ARBA00022583"/>
    </source>
</evidence>
<accession>A0AAW1LF85</accession>
<dbReference type="AlphaFoldDB" id="A0AAW1LF85"/>
<dbReference type="GO" id="GO:0005546">
    <property type="term" value="F:phosphatidylinositol-4,5-bisphosphate binding"/>
    <property type="evidence" value="ECO:0007669"/>
    <property type="project" value="TreeGrafter"/>
</dbReference>
<evidence type="ECO:0000259" key="9">
    <source>
        <dbReference type="PROSITE" id="PS50942"/>
    </source>
</evidence>
<reference evidence="10" key="1">
    <citation type="submission" date="2024-03" db="EMBL/GenBank/DDBJ databases">
        <title>WGS assembly of Saponaria officinalis var. Norfolk2.</title>
        <authorList>
            <person name="Jenkins J."/>
            <person name="Shu S."/>
            <person name="Grimwood J."/>
            <person name="Barry K."/>
            <person name="Goodstein D."/>
            <person name="Schmutz J."/>
            <person name="Leebens-Mack J."/>
            <person name="Osbourn A."/>
        </authorList>
    </citation>
    <scope>NUCLEOTIDE SEQUENCE [LARGE SCALE GENOMIC DNA]</scope>
    <source>
        <strain evidence="10">JIC</strain>
    </source>
</reference>
<dbReference type="InterPro" id="IPR013809">
    <property type="entry name" value="ENTH"/>
</dbReference>
<dbReference type="InterPro" id="IPR011417">
    <property type="entry name" value="ANTH_dom"/>
</dbReference>
<evidence type="ECO:0000313" key="10">
    <source>
        <dbReference type="EMBL" id="KAK9735192.1"/>
    </source>
</evidence>
<proteinExistence type="predicted"/>
<protein>
    <recommendedName>
        <fullName evidence="9">ENTH domain-containing protein</fullName>
    </recommendedName>
</protein>
<dbReference type="SUPFAM" id="SSF89009">
    <property type="entry name" value="GAT-like domain"/>
    <property type="match status" value="1"/>
</dbReference>
<dbReference type="Proteomes" id="UP001443914">
    <property type="component" value="Unassembled WGS sequence"/>
</dbReference>
<dbReference type="GO" id="GO:0005545">
    <property type="term" value="F:1-phosphatidylinositol binding"/>
    <property type="evidence" value="ECO:0007669"/>
    <property type="project" value="InterPro"/>
</dbReference>
<dbReference type="GO" id="GO:0032050">
    <property type="term" value="F:clathrin heavy chain binding"/>
    <property type="evidence" value="ECO:0007669"/>
    <property type="project" value="TreeGrafter"/>
</dbReference>
<evidence type="ECO:0000256" key="8">
    <source>
        <dbReference type="ARBA" id="ARBA00023329"/>
    </source>
</evidence>
<dbReference type="Pfam" id="PF07651">
    <property type="entry name" value="ANTH"/>
    <property type="match status" value="1"/>
</dbReference>
<dbReference type="GO" id="GO:0030136">
    <property type="term" value="C:clathrin-coated vesicle"/>
    <property type="evidence" value="ECO:0007669"/>
    <property type="project" value="UniProtKB-SubCell"/>
</dbReference>
<dbReference type="InterPro" id="IPR048050">
    <property type="entry name" value="ANTH_N_plant"/>
</dbReference>
<evidence type="ECO:0000256" key="3">
    <source>
        <dbReference type="ARBA" id="ARBA00004600"/>
    </source>
</evidence>
<evidence type="ECO:0000256" key="2">
    <source>
        <dbReference type="ARBA" id="ARBA00004555"/>
    </source>
</evidence>
<dbReference type="Gene3D" id="1.25.40.90">
    <property type="match status" value="1"/>
</dbReference>
<dbReference type="GO" id="GO:0005905">
    <property type="term" value="C:clathrin-coated pit"/>
    <property type="evidence" value="ECO:0007669"/>
    <property type="project" value="UniProtKB-SubCell"/>
</dbReference>
<keyword evidence="5" id="KW-0333">Golgi apparatus</keyword>
<name>A0AAW1LF85_SAPOF</name>
<dbReference type="GO" id="GO:0000149">
    <property type="term" value="F:SNARE binding"/>
    <property type="evidence" value="ECO:0007669"/>
    <property type="project" value="TreeGrafter"/>
</dbReference>
<keyword evidence="6" id="KW-0472">Membrane</keyword>
<dbReference type="PANTHER" id="PTHR22951:SF12">
    <property type="entry name" value="OS05G0426100 PROTEIN"/>
    <property type="match status" value="1"/>
</dbReference>
<keyword evidence="4" id="KW-0254">Endocytosis</keyword>
<dbReference type="GO" id="GO:0072583">
    <property type="term" value="P:clathrin-dependent endocytosis"/>
    <property type="evidence" value="ECO:0007669"/>
    <property type="project" value="InterPro"/>
</dbReference>
<comment type="caution">
    <text evidence="10">The sequence shown here is derived from an EMBL/GenBank/DDBJ whole genome shotgun (WGS) entry which is preliminary data.</text>
</comment>
<sequence length="575" mass="64366">MALRRAIGAVKDQTSIGLAKVGSSNSLADLDVAIVKATRHEEYPAEDKYFREILSLTCYSRTYVSACVNTLSRRLSKTKNWVVALKTLMLIQRLLTEGDPVYEQEIFFTTRRGTRLLNMSDFRDTSHSNSWDYSAFVRTYASYLDEKLEFKMQGLSKKHSYEDEEYASASATSLKATPLRESNIYHLLPKMHHLQQLLERFLATRPAGLAKHSRIVIIAIYPIVKESFQIYYDITDILSVLIDQFMELEIPDCVKVLEIFCRISKQFDELDAYYTWSKEAGIARTSEYPEVERIKPNKLDLMEEFIRDKAANAQSKLANIAREDDENDERTSEDYAQDDVIVDDMNTIKALPPPEGFKESEAKQEVTVENKEKEPEPTEADLLNLWDDSATVEEQADKLALALFNGAVGDSMSGSSPAPPTIWEVLKDKSDWETTLVESTSYLPHQKPSLGGGFDTMLLDGMYQQGAVNAALVANRVGGSGSASSVALGSIGNPQLLALPAPQSMSGKTDSNANTAIVDPFVASLGVAPPSYVQMSDLEKKQRLLVQEQLMWQQYHRNGMQPPSSNIGGYTYGRF</sequence>
<comment type="subcellular location">
    <subcellularLocation>
        <location evidence="1">Cytoplasmic vesicle</location>
        <location evidence="1">Clathrin-coated vesicle</location>
    </subcellularLocation>
    <subcellularLocation>
        <location evidence="2">Golgi apparatus</location>
    </subcellularLocation>
    <subcellularLocation>
        <location evidence="3">Membrane</location>
        <location evidence="3">Clathrin-coated pit</location>
    </subcellularLocation>
</comment>
<dbReference type="PROSITE" id="PS50942">
    <property type="entry name" value="ENTH"/>
    <property type="match status" value="1"/>
</dbReference>
<dbReference type="GO" id="GO:0048268">
    <property type="term" value="P:clathrin coat assembly"/>
    <property type="evidence" value="ECO:0007669"/>
    <property type="project" value="InterPro"/>
</dbReference>
<dbReference type="InterPro" id="IPR045192">
    <property type="entry name" value="AP180-like"/>
</dbReference>
<dbReference type="GO" id="GO:0005794">
    <property type="term" value="C:Golgi apparatus"/>
    <property type="evidence" value="ECO:0007669"/>
    <property type="project" value="UniProtKB-SubCell"/>
</dbReference>
<dbReference type="PANTHER" id="PTHR22951">
    <property type="entry name" value="CLATHRIN ASSEMBLY PROTEIN"/>
    <property type="match status" value="1"/>
</dbReference>
<dbReference type="CDD" id="cd16987">
    <property type="entry name" value="ANTH_N_AP180_plant"/>
    <property type="match status" value="1"/>
</dbReference>
<dbReference type="FunFam" id="1.20.58.150:FF:000005">
    <property type="entry name" value="putative clathrin assembly protein At2g25430"/>
    <property type="match status" value="1"/>
</dbReference>
<evidence type="ECO:0000256" key="6">
    <source>
        <dbReference type="ARBA" id="ARBA00023136"/>
    </source>
</evidence>
<keyword evidence="11" id="KW-1185">Reference proteome</keyword>
<keyword evidence="7" id="KW-0168">Coated pit</keyword>
<dbReference type="FunFam" id="1.25.40.90:FF:000019">
    <property type="entry name" value="Clathrin coat assembly protein"/>
    <property type="match status" value="1"/>
</dbReference>
<feature type="domain" description="ENTH" evidence="9">
    <location>
        <begin position="22"/>
        <end position="158"/>
    </location>
</feature>
<dbReference type="SUPFAM" id="SSF48464">
    <property type="entry name" value="ENTH/VHS domain"/>
    <property type="match status" value="1"/>
</dbReference>
<evidence type="ECO:0000313" key="11">
    <source>
        <dbReference type="Proteomes" id="UP001443914"/>
    </source>
</evidence>
<evidence type="ECO:0000256" key="1">
    <source>
        <dbReference type="ARBA" id="ARBA00004132"/>
    </source>
</evidence>
<organism evidence="10 11">
    <name type="scientific">Saponaria officinalis</name>
    <name type="common">Common soapwort</name>
    <name type="synonym">Lychnis saponaria</name>
    <dbReference type="NCBI Taxonomy" id="3572"/>
    <lineage>
        <taxon>Eukaryota</taxon>
        <taxon>Viridiplantae</taxon>
        <taxon>Streptophyta</taxon>
        <taxon>Embryophyta</taxon>
        <taxon>Tracheophyta</taxon>
        <taxon>Spermatophyta</taxon>
        <taxon>Magnoliopsida</taxon>
        <taxon>eudicotyledons</taxon>
        <taxon>Gunneridae</taxon>
        <taxon>Pentapetalae</taxon>
        <taxon>Caryophyllales</taxon>
        <taxon>Caryophyllaceae</taxon>
        <taxon>Caryophylleae</taxon>
        <taxon>Saponaria</taxon>
    </lineage>
</organism>
<gene>
    <name evidence="10" type="ORF">RND81_04G189600</name>
</gene>
<dbReference type="EMBL" id="JBDFQZ010000004">
    <property type="protein sequence ID" value="KAK9735192.1"/>
    <property type="molecule type" value="Genomic_DNA"/>
</dbReference>
<dbReference type="InterPro" id="IPR014712">
    <property type="entry name" value="ANTH_dom_sf"/>
</dbReference>
<dbReference type="InterPro" id="IPR008942">
    <property type="entry name" value="ENTH_VHS"/>
</dbReference>
<dbReference type="Gene3D" id="1.20.58.150">
    <property type="entry name" value="ANTH domain"/>
    <property type="match status" value="1"/>
</dbReference>
<dbReference type="SMART" id="SM00273">
    <property type="entry name" value="ENTH"/>
    <property type="match status" value="1"/>
</dbReference>